<dbReference type="Proteomes" id="UP001219956">
    <property type="component" value="Unassembled WGS sequence"/>
</dbReference>
<dbReference type="InterPro" id="IPR023058">
    <property type="entry name" value="PPIase_PpiC_CS"/>
</dbReference>
<keyword evidence="5 13" id="KW-1133">Transmembrane helix</keyword>
<evidence type="ECO:0000256" key="6">
    <source>
        <dbReference type="ARBA" id="ARBA00023136"/>
    </source>
</evidence>
<dbReference type="Gene3D" id="3.10.50.40">
    <property type="match status" value="1"/>
</dbReference>
<evidence type="ECO:0000256" key="9">
    <source>
        <dbReference type="ARBA" id="ARBA00038408"/>
    </source>
</evidence>
<evidence type="ECO:0000313" key="15">
    <source>
        <dbReference type="EMBL" id="MDC7718824.1"/>
    </source>
</evidence>
<comment type="similarity">
    <text evidence="9">Belongs to the PpiD chaperone family.</text>
</comment>
<gene>
    <name evidence="15" type="ORF">PQU95_16610</name>
</gene>
<dbReference type="InterPro" id="IPR027304">
    <property type="entry name" value="Trigger_fact/SurA_dom_sf"/>
</dbReference>
<evidence type="ECO:0000256" key="13">
    <source>
        <dbReference type="SAM" id="Phobius"/>
    </source>
</evidence>
<dbReference type="PROSITE" id="PS01096">
    <property type="entry name" value="PPIC_PPIASE_1"/>
    <property type="match status" value="1"/>
</dbReference>
<evidence type="ECO:0000256" key="1">
    <source>
        <dbReference type="ARBA" id="ARBA00004382"/>
    </source>
</evidence>
<dbReference type="PROSITE" id="PS50198">
    <property type="entry name" value="PPIC_PPIASE_2"/>
    <property type="match status" value="1"/>
</dbReference>
<evidence type="ECO:0000256" key="7">
    <source>
        <dbReference type="ARBA" id="ARBA00023186"/>
    </source>
</evidence>
<comment type="subcellular location">
    <subcellularLocation>
        <location evidence="1">Cell inner membrane</location>
        <topology evidence="1">Single-pass type II membrane protein</topology>
        <orientation evidence="1">Periplasmic side</orientation>
    </subcellularLocation>
</comment>
<dbReference type="Pfam" id="PF13624">
    <property type="entry name" value="SurA_N_3"/>
    <property type="match status" value="1"/>
</dbReference>
<evidence type="ECO:0000256" key="12">
    <source>
        <dbReference type="PROSITE-ProRule" id="PRU00278"/>
    </source>
</evidence>
<dbReference type="PANTHER" id="PTHR47529">
    <property type="entry name" value="PEPTIDYL-PROLYL CIS-TRANS ISOMERASE D"/>
    <property type="match status" value="1"/>
</dbReference>
<dbReference type="InterPro" id="IPR000297">
    <property type="entry name" value="PPIase_PpiC"/>
</dbReference>
<feature type="transmembrane region" description="Helical" evidence="13">
    <location>
        <begin position="12"/>
        <end position="33"/>
    </location>
</feature>
<proteinExistence type="inferred from homology"/>
<dbReference type="InterPro" id="IPR046357">
    <property type="entry name" value="PPIase_dom_sf"/>
</dbReference>
<keyword evidence="2" id="KW-1003">Cell membrane</keyword>
<feature type="domain" description="PpiC" evidence="14">
    <location>
        <begin position="246"/>
        <end position="349"/>
    </location>
</feature>
<dbReference type="SUPFAM" id="SSF54534">
    <property type="entry name" value="FKBP-like"/>
    <property type="match status" value="1"/>
</dbReference>
<dbReference type="Gene3D" id="1.10.4030.10">
    <property type="entry name" value="Porin chaperone SurA, peptide-binding domain"/>
    <property type="match status" value="1"/>
</dbReference>
<dbReference type="SUPFAM" id="SSF109998">
    <property type="entry name" value="Triger factor/SurA peptide-binding domain-like"/>
    <property type="match status" value="1"/>
</dbReference>
<evidence type="ECO:0000313" key="16">
    <source>
        <dbReference type="Proteomes" id="UP001219956"/>
    </source>
</evidence>
<keyword evidence="4 13" id="KW-0812">Transmembrane</keyword>
<protein>
    <recommendedName>
        <fullName evidence="10">Periplasmic chaperone PpiD</fullName>
    </recommendedName>
    <alternativeName>
        <fullName evidence="11">Periplasmic folding chaperone</fullName>
    </alternativeName>
</protein>
<reference evidence="15 16" key="1">
    <citation type="submission" date="2023-01" db="EMBL/GenBank/DDBJ databases">
        <title>Novel species of the genus Vogesella isolated from rivers.</title>
        <authorList>
            <person name="Lu H."/>
        </authorList>
    </citation>
    <scope>NUCLEOTIDE SEQUENCE [LARGE SCALE GENOMIC DNA]</scope>
    <source>
        <strain evidence="15 16">DC21W</strain>
    </source>
</reference>
<keyword evidence="7" id="KW-0143">Chaperone</keyword>
<keyword evidence="3" id="KW-0997">Cell inner membrane</keyword>
<keyword evidence="12" id="KW-0697">Rotamase</keyword>
<keyword evidence="6 13" id="KW-0472">Membrane</keyword>
<dbReference type="RefSeq" id="WP_272753043.1">
    <property type="nucleotide sequence ID" value="NZ_JAQQLF010000026.1"/>
</dbReference>
<evidence type="ECO:0000256" key="5">
    <source>
        <dbReference type="ARBA" id="ARBA00022989"/>
    </source>
</evidence>
<comment type="caution">
    <text evidence="15">The sequence shown here is derived from an EMBL/GenBank/DDBJ whole genome shotgun (WGS) entry which is preliminary data.</text>
</comment>
<dbReference type="Pfam" id="PF00639">
    <property type="entry name" value="Rotamase"/>
    <property type="match status" value="1"/>
</dbReference>
<evidence type="ECO:0000256" key="4">
    <source>
        <dbReference type="ARBA" id="ARBA00022692"/>
    </source>
</evidence>
<dbReference type="EMBL" id="JAQQLF010000026">
    <property type="protein sequence ID" value="MDC7718824.1"/>
    <property type="molecule type" value="Genomic_DNA"/>
</dbReference>
<evidence type="ECO:0000256" key="10">
    <source>
        <dbReference type="ARBA" id="ARBA00040743"/>
    </source>
</evidence>
<name>A0ABT5J1V7_9NEIS</name>
<keyword evidence="8 12" id="KW-0413">Isomerase</keyword>
<sequence length="609" mass="66113">MFDFVQNNNTAIKIILGAVALTFVGFGVGSYSAAVEDPYLAKVGDAKIYQKDVERQLEGQPANAASRQAVLENLIRQEMLLVEARGQHLVVSPQQLRTVIAAIPAFQDGGKFSAARYAEFLQGRYMTADTFEEQVSRDLLLQAQVAPYLNGSFVSRTLAERMSALVSEVRDVRTYTLKPEQFAADVKLDDAVIKAYYDANLKRFKTTDQARLEYITLSQDAMAQALTISDADAKAYYDKNAGEFSSEERQVAHILLTVDKNAPAADKAKVKAQAEAILKEVRANPAKFAELAKARSQDPGSAANGGDLGFFGRGVMTKPFESVAFAMKQGQISEVVETEFGYHILQLNAIKASDFESQKAAVVDKLRKQKAAAAYRAAAEKMGELAYQQGDSLKAVETALNLKAQQSELLPRTGKPGDAVLGNAKLLEAAFSDDVLNKKHNSEPVDVGNNTLVVVRVAEHQPARQRTLAEVQDTIRAELVAKEGAKLAAQRGTAMLAELKAGKAAAFAWGELKNLSRRNPAGTPVAELRAVFAANPKQLPGFAGVKRDNGEYVLYSIDKVQPAQALAPQESAQLGMLLGEMSSQSLMAAYLEQLRQKHKVVISQTPAEQ</sequence>
<evidence type="ECO:0000256" key="3">
    <source>
        <dbReference type="ARBA" id="ARBA00022519"/>
    </source>
</evidence>
<evidence type="ECO:0000256" key="8">
    <source>
        <dbReference type="ARBA" id="ARBA00023235"/>
    </source>
</evidence>
<organism evidence="15 16">
    <name type="scientific">Vogesella aquatica</name>
    <dbReference type="NCBI Taxonomy" id="2984206"/>
    <lineage>
        <taxon>Bacteria</taxon>
        <taxon>Pseudomonadati</taxon>
        <taxon>Pseudomonadota</taxon>
        <taxon>Betaproteobacteria</taxon>
        <taxon>Neisseriales</taxon>
        <taxon>Chromobacteriaceae</taxon>
        <taxon>Vogesella</taxon>
    </lineage>
</organism>
<evidence type="ECO:0000256" key="11">
    <source>
        <dbReference type="ARBA" id="ARBA00042775"/>
    </source>
</evidence>
<accession>A0ABT5J1V7</accession>
<evidence type="ECO:0000256" key="2">
    <source>
        <dbReference type="ARBA" id="ARBA00022475"/>
    </source>
</evidence>
<dbReference type="PANTHER" id="PTHR47529:SF1">
    <property type="entry name" value="PERIPLASMIC CHAPERONE PPID"/>
    <property type="match status" value="1"/>
</dbReference>
<evidence type="ECO:0000259" key="14">
    <source>
        <dbReference type="PROSITE" id="PS50198"/>
    </source>
</evidence>
<keyword evidence="16" id="KW-1185">Reference proteome</keyword>
<dbReference type="InterPro" id="IPR052029">
    <property type="entry name" value="PpiD_chaperone"/>
</dbReference>